<dbReference type="EMBL" id="CATVXE010000021">
    <property type="protein sequence ID" value="CAJ0693025.1"/>
    <property type="molecule type" value="Genomic_DNA"/>
</dbReference>
<dbReference type="Proteomes" id="UP001190002">
    <property type="component" value="Unassembled WGS sequence"/>
</dbReference>
<name>A0AAD2EL71_9RALS</name>
<proteinExistence type="predicted"/>
<accession>A0AAD2EL71</accession>
<reference evidence="1 4" key="1">
    <citation type="submission" date="2023-07" db="EMBL/GenBank/DDBJ databases">
        <authorList>
            <person name="Peeters C."/>
        </authorList>
    </citation>
    <scope>NUCLEOTIDE SEQUENCE</scope>
    <source>
        <strain evidence="2 4">R-77569</strain>
        <strain evidence="1">R-77591</strain>
    </source>
</reference>
<evidence type="ECO:0008006" key="5">
    <source>
        <dbReference type="Google" id="ProtNLM"/>
    </source>
</evidence>
<protein>
    <recommendedName>
        <fullName evidence="5">PD-(D/E)XK endonuclease-like domain-containing protein</fullName>
    </recommendedName>
</protein>
<dbReference type="Proteomes" id="UP001190452">
    <property type="component" value="Unassembled WGS sequence"/>
</dbReference>
<dbReference type="AlphaFoldDB" id="A0AAD2EL71"/>
<dbReference type="RefSeq" id="WP_222329018.1">
    <property type="nucleotide sequence ID" value="NZ_CATVXE010000021.1"/>
</dbReference>
<organism evidence="1 3">
    <name type="scientific">Ralstonia mannitolilytica</name>
    <dbReference type="NCBI Taxonomy" id="105219"/>
    <lineage>
        <taxon>Bacteria</taxon>
        <taxon>Pseudomonadati</taxon>
        <taxon>Pseudomonadota</taxon>
        <taxon>Betaproteobacteria</taxon>
        <taxon>Burkholderiales</taxon>
        <taxon>Burkholderiaceae</taxon>
        <taxon>Ralstonia</taxon>
    </lineage>
</organism>
<gene>
    <name evidence="2" type="ORF">R77569_04361</name>
    <name evidence="1" type="ORF">R77591_04017</name>
</gene>
<evidence type="ECO:0000313" key="2">
    <source>
        <dbReference type="EMBL" id="CAJ0893998.1"/>
    </source>
</evidence>
<keyword evidence="4" id="KW-1185">Reference proteome</keyword>
<comment type="caution">
    <text evidence="1">The sequence shown here is derived from an EMBL/GenBank/DDBJ whole genome shotgun (WGS) entry which is preliminary data.</text>
</comment>
<evidence type="ECO:0000313" key="4">
    <source>
        <dbReference type="Proteomes" id="UP001190452"/>
    </source>
</evidence>
<evidence type="ECO:0000313" key="1">
    <source>
        <dbReference type="EMBL" id="CAJ0693025.1"/>
    </source>
</evidence>
<dbReference type="EMBL" id="CAUDKV010000024">
    <property type="protein sequence ID" value="CAJ0893998.1"/>
    <property type="molecule type" value="Genomic_DNA"/>
</dbReference>
<evidence type="ECO:0000313" key="3">
    <source>
        <dbReference type="Proteomes" id="UP001190002"/>
    </source>
</evidence>
<sequence length="194" mass="22005">MSALLFNETSHTYTAGGVVVPSVTQILAPLNDLSFISPEVLAYKRALGTAVHKATELYDLGELDESSVDDAVRPYLDAWIRLRAELQFEILGMEERVFHPAHRYAGTYDRMVMLDGKRCIWDLKTGAMYPSYGPQTAAYKNAVEKMHGIRIEGRYTVELRDDGNYRLHPMEDPDDWPVFLGCLALHRFKNKHAA</sequence>